<dbReference type="RefSeq" id="WP_036584392.1">
    <property type="nucleotide sequence ID" value="NZ_JPJI01000032.1"/>
</dbReference>
<dbReference type="EMBL" id="PVNA01000005">
    <property type="protein sequence ID" value="PRX12826.1"/>
    <property type="molecule type" value="Genomic_DNA"/>
</dbReference>
<dbReference type="Proteomes" id="UP000239997">
    <property type="component" value="Unassembled WGS sequence"/>
</dbReference>
<accession>A0A084JVG0</accession>
<evidence type="ECO:0000313" key="2">
    <source>
        <dbReference type="EMBL" id="KEZ92944.1"/>
    </source>
</evidence>
<dbReference type="Proteomes" id="UP000028531">
    <property type="component" value="Unassembled WGS sequence"/>
</dbReference>
<name>A0A084JVG0_NONUL</name>
<evidence type="ECO:0000256" key="1">
    <source>
        <dbReference type="SAM" id="Coils"/>
    </source>
</evidence>
<protein>
    <recommendedName>
        <fullName evidence="6">TolA protein</fullName>
    </recommendedName>
</protein>
<dbReference type="AlphaFoldDB" id="A0A084JVG0"/>
<evidence type="ECO:0000313" key="3">
    <source>
        <dbReference type="EMBL" id="PRX12826.1"/>
    </source>
</evidence>
<dbReference type="EMBL" id="JPJI01000032">
    <property type="protein sequence ID" value="KEZ92944.1"/>
    <property type="molecule type" value="Genomic_DNA"/>
</dbReference>
<sequence length="630" mass="72939">MTSFVGKWKLLVIVFFVGYYAFAKAETPATIAHTIYSNTEIATFSIDKSSTRTEIFELFKELFINHSVKAKLNGYKRHGGVITLLDLTLTDQNGTIFPLNLQNDKGIDTVCLTLNPAFNNIVEFAPCDVALKAVTPISASQYGQFYETTFVDSTEVDEKETVQKAEETVKEKADSRQTAQEVIAARKAKTETEIEAARLRVKQQQEQRRIDVLARKAKLEAQQAEKRIQNEQLIADRTLKREQQLREVSERQLARRQEAEAARIAKLEDEKRQIAIETARLETLAQEERLQLETLEKERLAAQQRQEQRRLQEELDKKEALRLKEEEKERAREVIRVRKRLEAERLEQVKAENERVKKEKEALELKRLERQLELDRLALERQALQDELNAQLEKERLIEEEKRRAALLKAEQELIDERERYREDLGQADSRKQLMVNANEQGYIAIEDRIIEQGYLMFNAEQCSFKVYMGRTFIYDAFGAKILTIDDELTDAPQSGKVIVNQVEATYEFTENLLIIKNSQGQLIDEEGKVVGAGVNSTDSQSQDFKTTHSFKIQIHFSDDEIKNVFNQIEQYQFDTELLESTFNQSGSLTNLVFRIDDESFVFNVLDSNSFILIDIDERNNRVNVSKKEN</sequence>
<keyword evidence="1" id="KW-0175">Coiled coil</keyword>
<organism evidence="2 4">
    <name type="scientific">Nonlabens ulvanivorans</name>
    <name type="common">Persicivirga ulvanivorans</name>
    <dbReference type="NCBI Taxonomy" id="906888"/>
    <lineage>
        <taxon>Bacteria</taxon>
        <taxon>Pseudomonadati</taxon>
        <taxon>Bacteroidota</taxon>
        <taxon>Flavobacteriia</taxon>
        <taxon>Flavobacteriales</taxon>
        <taxon>Flavobacteriaceae</taxon>
        <taxon>Nonlabens</taxon>
    </lineage>
</organism>
<evidence type="ECO:0000313" key="5">
    <source>
        <dbReference type="Proteomes" id="UP000239997"/>
    </source>
</evidence>
<proteinExistence type="predicted"/>
<evidence type="ECO:0000313" key="4">
    <source>
        <dbReference type="Proteomes" id="UP000028531"/>
    </source>
</evidence>
<evidence type="ECO:0008006" key="6">
    <source>
        <dbReference type="Google" id="ProtNLM"/>
    </source>
</evidence>
<dbReference type="OrthoDB" id="1143854at2"/>
<reference evidence="2 4" key="1">
    <citation type="submission" date="2014-07" db="EMBL/GenBank/DDBJ databases">
        <title>Draft genome sequence of Nonlabens ulvanivorans, an ulvan degrading bacterium.</title>
        <authorList>
            <person name="Kopel M."/>
            <person name="Helbert W."/>
            <person name="Henrissat B."/>
            <person name="Doniger T."/>
            <person name="Banin E."/>
        </authorList>
    </citation>
    <scope>NUCLEOTIDE SEQUENCE [LARGE SCALE GENOMIC DNA]</scope>
    <source>
        <strain evidence="2 4">PLR</strain>
    </source>
</reference>
<reference evidence="3 5" key="2">
    <citation type="submission" date="2018-03" db="EMBL/GenBank/DDBJ databases">
        <title>Genomic Encyclopedia of Archaeal and Bacterial Type Strains, Phase II (KMG-II): from individual species to whole genera.</title>
        <authorList>
            <person name="Goeker M."/>
        </authorList>
    </citation>
    <scope>NUCLEOTIDE SEQUENCE [LARGE SCALE GENOMIC DNA]</scope>
    <source>
        <strain evidence="3 5">DSM 22727</strain>
    </source>
</reference>
<feature type="coiled-coil region" evidence="1">
    <location>
        <begin position="162"/>
        <end position="431"/>
    </location>
</feature>
<keyword evidence="5" id="KW-1185">Reference proteome</keyword>
<comment type="caution">
    <text evidence="2">The sequence shown here is derived from an EMBL/GenBank/DDBJ whole genome shotgun (WGS) entry which is preliminary data.</text>
</comment>
<gene>
    <name evidence="2" type="ORF">IL45_12515</name>
    <name evidence="3" type="ORF">LY02_02478</name>
</gene>